<evidence type="ECO:0000256" key="1">
    <source>
        <dbReference type="ARBA" id="ARBA00001400"/>
    </source>
</evidence>
<evidence type="ECO:0000256" key="9">
    <source>
        <dbReference type="ARBA" id="ARBA00023004"/>
    </source>
</evidence>
<dbReference type="SMART" id="SM00987">
    <property type="entry name" value="UreE_C"/>
    <property type="match status" value="1"/>
</dbReference>
<evidence type="ECO:0000256" key="6">
    <source>
        <dbReference type="ARBA" id="ARBA00022723"/>
    </source>
</evidence>
<proteinExistence type="inferred from homology"/>
<organism evidence="13">
    <name type="scientific">Deinococcus sp. VB142</name>
    <dbReference type="NCBI Taxonomy" id="3112952"/>
    <lineage>
        <taxon>Bacteria</taxon>
        <taxon>Thermotogati</taxon>
        <taxon>Deinococcota</taxon>
        <taxon>Deinococci</taxon>
        <taxon>Deinococcales</taxon>
        <taxon>Deinococcaceae</taxon>
        <taxon>Deinococcus</taxon>
    </lineage>
</organism>
<evidence type="ECO:0000256" key="3">
    <source>
        <dbReference type="ARBA" id="ARBA00012030"/>
    </source>
</evidence>
<dbReference type="EC" id="3.2.2.27" evidence="3"/>
<dbReference type="PANTHER" id="PTHR33693:SF1">
    <property type="entry name" value="TYPE-4 URACIL-DNA GLYCOSYLASE"/>
    <property type="match status" value="1"/>
</dbReference>
<evidence type="ECO:0000256" key="8">
    <source>
        <dbReference type="ARBA" id="ARBA00022801"/>
    </source>
</evidence>
<evidence type="ECO:0000256" key="10">
    <source>
        <dbReference type="ARBA" id="ARBA00023014"/>
    </source>
</evidence>
<dbReference type="InterPro" id="IPR005273">
    <property type="entry name" value="Ura-DNA_glyco_family4"/>
</dbReference>
<dbReference type="SMART" id="SM00986">
    <property type="entry name" value="UDG"/>
    <property type="match status" value="1"/>
</dbReference>
<sequence length="221" mass="24011">MTGASSSLALTELEQRNRACTACPLRVGCVQVVVSEGDPAAPLLIVGEGPGAEEDREGRPFVGPAGQLLDRILHAAGISRSEAYLTNVVKCRTPQNRSPDAQESATCTGLWLDPQLALLRPRVTVTLGNTATQHLLGTDQGITRLRGQWFRYRHPQSSHDSLLMPMLHPAYLLRNAVRTPGGPKSLTWRDIREVAAVLHGQKTAEDVQVRPQQMPGGLFDL</sequence>
<dbReference type="RefSeq" id="WP_339096384.1">
    <property type="nucleotide sequence ID" value="NZ_CP149782.1"/>
</dbReference>
<gene>
    <name evidence="13" type="ORF">WDJ50_03510</name>
</gene>
<dbReference type="NCBIfam" id="TIGR00758">
    <property type="entry name" value="UDG_fam4"/>
    <property type="match status" value="1"/>
</dbReference>
<dbReference type="GO" id="GO:0051539">
    <property type="term" value="F:4 iron, 4 sulfur cluster binding"/>
    <property type="evidence" value="ECO:0007669"/>
    <property type="project" value="UniProtKB-KW"/>
</dbReference>
<reference evidence="13" key="1">
    <citation type="submission" date="2024-03" db="EMBL/GenBank/DDBJ databases">
        <title>Deinococcus weizhi sp. nov., isolated from human skin.</title>
        <authorList>
            <person name="Wei Z."/>
            <person name="Tian F."/>
            <person name="Yang C."/>
            <person name="Xin L.T."/>
            <person name="Wen Z.J."/>
            <person name="Lan K.C."/>
            <person name="Yu L."/>
            <person name="Zhe W."/>
            <person name="Dan F.D."/>
            <person name="Jun W."/>
            <person name="Rui Z."/>
            <person name="Yong X.J."/>
            <person name="Ting Y."/>
            <person name="Wei X."/>
            <person name="Xu Z.G."/>
            <person name="Xin Z."/>
            <person name="Dong F.G."/>
            <person name="Ni X.M."/>
            <person name="Zheng M.G."/>
            <person name="Chun Y."/>
            <person name="Qian W.X."/>
        </authorList>
    </citation>
    <scope>NUCLEOTIDE SEQUENCE</scope>
    <source>
        <strain evidence="13">VB142</strain>
    </source>
</reference>
<dbReference type="GO" id="GO:0006281">
    <property type="term" value="P:DNA repair"/>
    <property type="evidence" value="ECO:0007669"/>
    <property type="project" value="UniProtKB-KW"/>
</dbReference>
<dbReference type="InterPro" id="IPR005122">
    <property type="entry name" value="Uracil-DNA_glycosylase-like"/>
</dbReference>
<keyword evidence="9" id="KW-0408">Iron</keyword>
<name>A0AAU6Q4S7_9DEIO</name>
<accession>A0AAU6Q4S7</accession>
<evidence type="ECO:0000256" key="4">
    <source>
        <dbReference type="ARBA" id="ARBA00019403"/>
    </source>
</evidence>
<keyword evidence="6" id="KW-0479">Metal-binding</keyword>
<dbReference type="Gene3D" id="3.40.470.10">
    <property type="entry name" value="Uracil-DNA glycosylase-like domain"/>
    <property type="match status" value="1"/>
</dbReference>
<evidence type="ECO:0000256" key="7">
    <source>
        <dbReference type="ARBA" id="ARBA00022763"/>
    </source>
</evidence>
<keyword evidence="11" id="KW-0234">DNA repair</keyword>
<evidence type="ECO:0000259" key="12">
    <source>
        <dbReference type="SMART" id="SM00986"/>
    </source>
</evidence>
<keyword evidence="7" id="KW-0227">DNA damage</keyword>
<evidence type="ECO:0000256" key="11">
    <source>
        <dbReference type="ARBA" id="ARBA00023204"/>
    </source>
</evidence>
<keyword evidence="5" id="KW-0004">4Fe-4S</keyword>
<keyword evidence="8 13" id="KW-0378">Hydrolase</keyword>
<keyword evidence="10" id="KW-0411">Iron-sulfur</keyword>
<evidence type="ECO:0000256" key="5">
    <source>
        <dbReference type="ARBA" id="ARBA00022485"/>
    </source>
</evidence>
<dbReference type="EMBL" id="CP149782">
    <property type="protein sequence ID" value="WYF45202.1"/>
    <property type="molecule type" value="Genomic_DNA"/>
</dbReference>
<comment type="similarity">
    <text evidence="2">Belongs to the uracil-DNA glycosylase (UDG) superfamily. Type 4 (UDGa) family.</text>
</comment>
<protein>
    <recommendedName>
        <fullName evidence="4">Type-4 uracil-DNA glycosylase</fullName>
        <ecNumber evidence="3">3.2.2.27</ecNumber>
    </recommendedName>
</protein>
<dbReference type="InterPro" id="IPR051536">
    <property type="entry name" value="UDG_Type-4/5"/>
</dbReference>
<feature type="domain" description="Uracil-DNA glycosylase-like" evidence="12">
    <location>
        <begin position="34"/>
        <end position="192"/>
    </location>
</feature>
<dbReference type="InterPro" id="IPR036895">
    <property type="entry name" value="Uracil-DNA_glycosylase-like_sf"/>
</dbReference>
<dbReference type="GO" id="GO:0004844">
    <property type="term" value="F:uracil DNA N-glycosylase activity"/>
    <property type="evidence" value="ECO:0007669"/>
    <property type="project" value="UniProtKB-EC"/>
</dbReference>
<dbReference type="PANTHER" id="PTHR33693">
    <property type="entry name" value="TYPE-5 URACIL-DNA GLYCOSYLASE"/>
    <property type="match status" value="1"/>
</dbReference>
<dbReference type="CDD" id="cd10030">
    <property type="entry name" value="UDG-F4_TTUDGA_SPO1dp_like"/>
    <property type="match status" value="1"/>
</dbReference>
<evidence type="ECO:0000313" key="13">
    <source>
        <dbReference type="EMBL" id="WYF45202.1"/>
    </source>
</evidence>
<dbReference type="Pfam" id="PF03167">
    <property type="entry name" value="UDG"/>
    <property type="match status" value="1"/>
</dbReference>
<evidence type="ECO:0000256" key="2">
    <source>
        <dbReference type="ARBA" id="ARBA00006521"/>
    </source>
</evidence>
<dbReference type="GO" id="GO:0046872">
    <property type="term" value="F:metal ion binding"/>
    <property type="evidence" value="ECO:0007669"/>
    <property type="project" value="UniProtKB-KW"/>
</dbReference>
<dbReference type="SUPFAM" id="SSF52141">
    <property type="entry name" value="Uracil-DNA glycosylase-like"/>
    <property type="match status" value="1"/>
</dbReference>
<dbReference type="AlphaFoldDB" id="A0AAU6Q4S7"/>
<comment type="catalytic activity">
    <reaction evidence="1">
        <text>Hydrolyzes single-stranded DNA or mismatched double-stranded DNA and polynucleotides, releasing free uracil.</text>
        <dbReference type="EC" id="3.2.2.27"/>
    </reaction>
</comment>
<keyword evidence="13" id="KW-0326">Glycosidase</keyword>